<sequence length="366" mass="38494">MARSTVHANVRACQVRETVSGGHEAATHAWVVAEVGRLMHLPVHDEHCAAGAGAFCVPDDTLTTAQAEQIGVHAAADLLGGVVPYAFVATKAISHPLIEIDAQSPDGWQPDLGAALASATLPGYAAFSAADARRAYARLCDGGPVRLKLPHGVGGLGQVLLGDAQALDAALATLPAHALREHGVVLERHLQQPTTFSVGETHCAGVTIAYCGTQSVTRDGSGREAYGGSELQVIRGTLDTLLEQPLPPRQRTAVLKARDYDRLVAAAYPGFYASRRNYDVIEGLLADGSIACGVLEQSWRVGGATPAELAAVAAFQQSPTLQRVVAATVERYGAHPPPPAGAQVYYVGEEPRTGLLTKYRYMRSVT</sequence>
<evidence type="ECO:0000313" key="1">
    <source>
        <dbReference type="EMBL" id="MRH00996.1"/>
    </source>
</evidence>
<comment type="caution">
    <text evidence="1">The sequence shown here is derived from an EMBL/GenBank/DDBJ whole genome shotgun (WGS) entry which is preliminary data.</text>
</comment>
<dbReference type="SUPFAM" id="SSF56059">
    <property type="entry name" value="Glutathione synthetase ATP-binding domain-like"/>
    <property type="match status" value="1"/>
</dbReference>
<reference evidence="3 4" key="1">
    <citation type="submission" date="2019-11" db="EMBL/GenBank/DDBJ databases">
        <title>First report of rice panicle blight caused by Xanthomonas sp. in Iran.</title>
        <authorList>
            <person name="Mirghasempour S.A."/>
            <person name="Huang S."/>
            <person name="Brady C.L."/>
            <person name="Studholme D.J."/>
        </authorList>
    </citation>
    <scope>NUCLEOTIDE SEQUENCE [LARGE SCALE GENOMIC DNA]</scope>
    <source>
        <strain evidence="1 4">ASD011</strain>
        <strain evidence="3">SAM114</strain>
    </source>
</reference>
<evidence type="ECO:0000313" key="4">
    <source>
        <dbReference type="Proteomes" id="UP000439314"/>
    </source>
</evidence>
<dbReference type="AlphaFoldDB" id="A0A6N7QDW7"/>
<dbReference type="RefSeq" id="WP_153751629.1">
    <property type="nucleotide sequence ID" value="NZ_WJPM01000010.1"/>
</dbReference>
<gene>
    <name evidence="1" type="ORF">GIY21_11920</name>
    <name evidence="2" type="ORF">GIY22_12750</name>
</gene>
<accession>A0A6N7QDW7</accession>
<dbReference type="EMBL" id="WJPM01000010">
    <property type="protein sequence ID" value="MRH75489.1"/>
    <property type="molecule type" value="Genomic_DNA"/>
</dbReference>
<evidence type="ECO:0000313" key="3">
    <source>
        <dbReference type="Proteomes" id="UP000437931"/>
    </source>
</evidence>
<name>A0A6N7QDW7_9XANT</name>
<dbReference type="Pfam" id="PF11379">
    <property type="entry name" value="DUF3182"/>
    <property type="match status" value="1"/>
</dbReference>
<dbReference type="Proteomes" id="UP000439314">
    <property type="component" value="Unassembled WGS sequence"/>
</dbReference>
<dbReference type="InterPro" id="IPR021519">
    <property type="entry name" value="DUF3182"/>
</dbReference>
<keyword evidence="3" id="KW-1185">Reference proteome</keyword>
<dbReference type="EMBL" id="WJPN01000009">
    <property type="protein sequence ID" value="MRH00996.1"/>
    <property type="molecule type" value="Genomic_DNA"/>
</dbReference>
<organism evidence="1 4">
    <name type="scientific">Xanthomonas sontii</name>
    <dbReference type="NCBI Taxonomy" id="2650745"/>
    <lineage>
        <taxon>Bacteria</taxon>
        <taxon>Pseudomonadati</taxon>
        <taxon>Pseudomonadota</taxon>
        <taxon>Gammaproteobacteria</taxon>
        <taxon>Lysobacterales</taxon>
        <taxon>Lysobacteraceae</taxon>
        <taxon>Xanthomonas</taxon>
    </lineage>
</organism>
<evidence type="ECO:0000313" key="2">
    <source>
        <dbReference type="EMBL" id="MRH75489.1"/>
    </source>
</evidence>
<reference evidence="2" key="2">
    <citation type="journal article" date="2020" name="Plant Dis.">
        <title>A Grain Rot of Rice in Iran Caused by a Xanthomonas Strain Closely Related to X. sacchari.</title>
        <authorList>
            <person name="Mirghasempour S.A."/>
            <person name="Huang S."/>
            <person name="Studholme D.J."/>
            <person name="Brady C.L."/>
        </authorList>
    </citation>
    <scope>NUCLEOTIDE SEQUENCE</scope>
    <source>
        <strain evidence="2">SAM114</strain>
    </source>
</reference>
<dbReference type="Proteomes" id="UP000437931">
    <property type="component" value="Unassembled WGS sequence"/>
</dbReference>
<protein>
    <submittedName>
        <fullName evidence="1">DUF3182 family protein</fullName>
    </submittedName>
</protein>
<proteinExistence type="predicted"/>